<dbReference type="Proteomes" id="UP000005104">
    <property type="component" value="Chromosome"/>
</dbReference>
<dbReference type="SMART" id="SM00487">
    <property type="entry name" value="DEXDc"/>
    <property type="match status" value="1"/>
</dbReference>
<evidence type="ECO:0000259" key="10">
    <source>
        <dbReference type="PROSITE" id="PS51643"/>
    </source>
</evidence>
<dbReference type="STRING" id="768710.DesyoDRAFT_3719"/>
<evidence type="ECO:0000256" key="3">
    <source>
        <dbReference type="ARBA" id="ARBA00022723"/>
    </source>
</evidence>
<dbReference type="Pfam" id="PF00270">
    <property type="entry name" value="DEAD"/>
    <property type="match status" value="1"/>
</dbReference>
<evidence type="ECO:0000256" key="9">
    <source>
        <dbReference type="SAM" id="MobiDB-lite"/>
    </source>
</evidence>
<dbReference type="OrthoDB" id="9810236at2"/>
<dbReference type="GO" id="GO:0046872">
    <property type="term" value="F:metal ion binding"/>
    <property type="evidence" value="ECO:0007669"/>
    <property type="project" value="UniProtKB-KW"/>
</dbReference>
<feature type="domain" description="HD Cas3-type" evidence="10">
    <location>
        <begin position="10"/>
        <end position="188"/>
    </location>
</feature>
<dbReference type="AlphaFoldDB" id="H5XWR2"/>
<reference evidence="11 12" key="1">
    <citation type="submission" date="2011-11" db="EMBL/GenBank/DDBJ databases">
        <title>The Noncontiguous Finished genome of Desulfosporosinus youngiae DSM 17734.</title>
        <authorList>
            <consortium name="US DOE Joint Genome Institute (JGI-PGF)"/>
            <person name="Lucas S."/>
            <person name="Han J."/>
            <person name="Lapidus A."/>
            <person name="Cheng J.-F."/>
            <person name="Goodwin L."/>
            <person name="Pitluck S."/>
            <person name="Peters L."/>
            <person name="Ovchinnikova G."/>
            <person name="Lu M."/>
            <person name="Land M.L."/>
            <person name="Hauser L."/>
            <person name="Pester M."/>
            <person name="Spring S."/>
            <person name="Ollivier B."/>
            <person name="Rattei T."/>
            <person name="Klenk H.-P."/>
            <person name="Wagner M."/>
            <person name="Loy A."/>
            <person name="Woyke T.J."/>
        </authorList>
    </citation>
    <scope>NUCLEOTIDE SEQUENCE [LARGE SCALE GENOMIC DNA]</scope>
    <source>
        <strain evidence="11 12">DSM 17734</strain>
    </source>
</reference>
<evidence type="ECO:0000256" key="7">
    <source>
        <dbReference type="ARBA" id="ARBA00022840"/>
    </source>
</evidence>
<dbReference type="HOGENOM" id="CLU_010123_0_0_9"/>
<evidence type="ECO:0000256" key="4">
    <source>
        <dbReference type="ARBA" id="ARBA00022741"/>
    </source>
</evidence>
<evidence type="ECO:0000256" key="5">
    <source>
        <dbReference type="ARBA" id="ARBA00022801"/>
    </source>
</evidence>
<evidence type="ECO:0000256" key="6">
    <source>
        <dbReference type="ARBA" id="ARBA00022806"/>
    </source>
</evidence>
<dbReference type="InterPro" id="IPR027417">
    <property type="entry name" value="P-loop_NTPase"/>
</dbReference>
<keyword evidence="8" id="KW-0051">Antiviral defense</keyword>
<comment type="similarity">
    <text evidence="1">In the N-terminal section; belongs to the CRISPR-associated nuclease Cas3-HD family.</text>
</comment>
<evidence type="ECO:0000313" key="11">
    <source>
        <dbReference type="EMBL" id="EHQ90711.1"/>
    </source>
</evidence>
<feature type="compositionally biased region" description="Basic and acidic residues" evidence="9">
    <location>
        <begin position="71"/>
        <end position="87"/>
    </location>
</feature>
<dbReference type="Gene3D" id="3.40.50.300">
    <property type="entry name" value="P-loop containing nucleotide triphosphate hydrolases"/>
    <property type="match status" value="2"/>
</dbReference>
<dbReference type="PROSITE" id="PS51643">
    <property type="entry name" value="HD_CAS3"/>
    <property type="match status" value="1"/>
</dbReference>
<dbReference type="InterPro" id="IPR038257">
    <property type="entry name" value="CRISPR-assoc_Cas3_HD_sf"/>
</dbReference>
<dbReference type="InterPro" id="IPR011545">
    <property type="entry name" value="DEAD/DEAH_box_helicase_dom"/>
</dbReference>
<organism evidence="11 12">
    <name type="scientific">Desulfosporosinus youngiae DSM 17734</name>
    <dbReference type="NCBI Taxonomy" id="768710"/>
    <lineage>
        <taxon>Bacteria</taxon>
        <taxon>Bacillati</taxon>
        <taxon>Bacillota</taxon>
        <taxon>Clostridia</taxon>
        <taxon>Eubacteriales</taxon>
        <taxon>Desulfitobacteriaceae</taxon>
        <taxon>Desulfosporosinus</taxon>
    </lineage>
</organism>
<accession>H5XWR2</accession>
<dbReference type="GO" id="GO:0051607">
    <property type="term" value="P:defense response to virus"/>
    <property type="evidence" value="ECO:0007669"/>
    <property type="project" value="UniProtKB-KW"/>
</dbReference>
<evidence type="ECO:0000256" key="8">
    <source>
        <dbReference type="ARBA" id="ARBA00023118"/>
    </source>
</evidence>
<feature type="region of interest" description="Disordered" evidence="9">
    <location>
        <begin position="66"/>
        <end position="87"/>
    </location>
</feature>
<dbReference type="InterPro" id="IPR006483">
    <property type="entry name" value="CRISPR-assoc_Cas3_HD"/>
</dbReference>
<dbReference type="InterPro" id="IPR014001">
    <property type="entry name" value="Helicase_ATP-bd"/>
</dbReference>
<proteinExistence type="inferred from homology"/>
<dbReference type="GO" id="GO:0003676">
    <property type="term" value="F:nucleic acid binding"/>
    <property type="evidence" value="ECO:0007669"/>
    <property type="project" value="InterPro"/>
</dbReference>
<comment type="similarity">
    <text evidence="2">In the central section; belongs to the CRISPR-associated helicase Cas3 family.</text>
</comment>
<dbReference type="CDD" id="cd09641">
    <property type="entry name" value="Cas3''_I"/>
    <property type="match status" value="1"/>
</dbReference>
<dbReference type="GO" id="GO:0004386">
    <property type="term" value="F:helicase activity"/>
    <property type="evidence" value="ECO:0007669"/>
    <property type="project" value="UniProtKB-KW"/>
</dbReference>
<sequence length="735" mass="83085">MIYYAHSKKDDIPEQEYPMHIRGVKTLVQEYVQDISRYANCDKTLLSQITEKASTFHDLGKLNQENQDVLSGKKPDKSKKSDKSLPRNHVDAGAAYFLKGEHLSALSAAVIQAHHMGFPDFTVEMDRGDAVFRDSSIASEVDKELPELEAIHNSLIDSHFEYGEEDIKGDQSVFLRMLLSCLVDGDHTDTAIHYRKYPAEMTPVQLCAAERLAQLDRHIAELKKKGTDDDRNALRNEMYFACRDAGINAGITSCDSPVGSGKTTAVMAHLLAQAEKRGLRRIFVVLPFTNIIKQSVDTYRKTLVLPGERAEEVVAELHHRADFESEEARHLTALWRAPIIVTTAVAFFETLAANSTSTLRRLHELPGSAVFVDESHAALPAKLLPIAWKWINIYAAEWGCYWVLASGSLNRFWTIPEIAASEISHSVPEIIADELRSRLAVYENNRISYHYDLSPKNTAELAKWISKFPGPRLVILNTVQSAAVLADYFSEHFGRECVEHLSTALTADDRERTLKRVKERLADKEDTNWTLVATSCIEAGVDLSFKNGFRELGSLVSLLQASGRVNREGLLDDAEMWTFCILEDGLLKFNPGLKDSATVLKGYFEEDKAIAPELSTQSLADEIALYGRSKKHENLVTDEKLRNFREVERNFKVIDSDTRLVVVDLAVAKRLQYGKVDWQELQKVSVQIAKYKLDELRTPVIMDHIYRWNLEYDDFLGYMASIVKLKKYRGEAIII</sequence>
<dbReference type="GO" id="GO:0016787">
    <property type="term" value="F:hydrolase activity"/>
    <property type="evidence" value="ECO:0007669"/>
    <property type="project" value="UniProtKB-KW"/>
</dbReference>
<protein>
    <submittedName>
        <fullName evidence="11">DEAD/DEAH box helicase</fullName>
    </submittedName>
</protein>
<dbReference type="EMBL" id="CM001441">
    <property type="protein sequence ID" value="EHQ90711.1"/>
    <property type="molecule type" value="Genomic_DNA"/>
</dbReference>
<evidence type="ECO:0000256" key="1">
    <source>
        <dbReference type="ARBA" id="ARBA00006847"/>
    </source>
</evidence>
<dbReference type="Gene3D" id="1.10.3210.30">
    <property type="match status" value="1"/>
</dbReference>
<evidence type="ECO:0000256" key="2">
    <source>
        <dbReference type="ARBA" id="ARBA00009046"/>
    </source>
</evidence>
<dbReference type="InterPro" id="IPR054712">
    <property type="entry name" value="Cas3-like_dom"/>
</dbReference>
<keyword evidence="7" id="KW-0067">ATP-binding</keyword>
<keyword evidence="12" id="KW-1185">Reference proteome</keyword>
<keyword evidence="4" id="KW-0547">Nucleotide-binding</keyword>
<dbReference type="SUPFAM" id="SSF52540">
    <property type="entry name" value="P-loop containing nucleoside triphosphate hydrolases"/>
    <property type="match status" value="1"/>
</dbReference>
<dbReference type="Pfam" id="PF22590">
    <property type="entry name" value="Cas3-like_C_2"/>
    <property type="match status" value="1"/>
</dbReference>
<name>H5XWR2_9FIRM</name>
<gene>
    <name evidence="11" type="ORF">DesyoDRAFT_3719</name>
</gene>
<dbReference type="GO" id="GO:0005524">
    <property type="term" value="F:ATP binding"/>
    <property type="evidence" value="ECO:0007669"/>
    <property type="project" value="UniProtKB-KW"/>
</dbReference>
<keyword evidence="5" id="KW-0378">Hydrolase</keyword>
<keyword evidence="3" id="KW-0479">Metal-binding</keyword>
<evidence type="ECO:0000313" key="12">
    <source>
        <dbReference type="Proteomes" id="UP000005104"/>
    </source>
</evidence>
<keyword evidence="6 11" id="KW-0347">Helicase</keyword>
<dbReference type="eggNOG" id="COG1203">
    <property type="taxonomic scope" value="Bacteria"/>
</dbReference>